<keyword evidence="5" id="KW-0175">Coiled coil</keyword>
<dbReference type="Proteomes" id="UP001145742">
    <property type="component" value="Unassembled WGS sequence"/>
</dbReference>
<dbReference type="PANTHER" id="PTHR20544:SF2">
    <property type="entry name" value="TESTIS SPECIFIC 10"/>
    <property type="match status" value="1"/>
</dbReference>
<organism evidence="6 7">
    <name type="scientific">Willisornis vidua</name>
    <name type="common">Xingu scale-backed antbird</name>
    <dbReference type="NCBI Taxonomy" id="1566151"/>
    <lineage>
        <taxon>Eukaryota</taxon>
        <taxon>Metazoa</taxon>
        <taxon>Chordata</taxon>
        <taxon>Craniata</taxon>
        <taxon>Vertebrata</taxon>
        <taxon>Euteleostomi</taxon>
        <taxon>Archelosauria</taxon>
        <taxon>Archosauria</taxon>
        <taxon>Dinosauria</taxon>
        <taxon>Saurischia</taxon>
        <taxon>Theropoda</taxon>
        <taxon>Coelurosauria</taxon>
        <taxon>Aves</taxon>
        <taxon>Neognathae</taxon>
        <taxon>Neoaves</taxon>
        <taxon>Telluraves</taxon>
        <taxon>Australaves</taxon>
        <taxon>Passeriformes</taxon>
        <taxon>Thamnophilidae</taxon>
        <taxon>Willisornis</taxon>
    </lineage>
</organism>
<evidence type="ECO:0000313" key="7">
    <source>
        <dbReference type="Proteomes" id="UP001145742"/>
    </source>
</evidence>
<reference evidence="6" key="1">
    <citation type="submission" date="2019-10" db="EMBL/GenBank/DDBJ databases">
        <authorList>
            <person name="Soares A.E.R."/>
            <person name="Aleixo A."/>
            <person name="Schneider P."/>
            <person name="Miyaki C.Y."/>
            <person name="Schneider M.P."/>
            <person name="Mello C."/>
            <person name="Vasconcelos A.T.R."/>
        </authorList>
    </citation>
    <scope>NUCLEOTIDE SEQUENCE</scope>
    <source>
        <tissue evidence="6">Muscle</tissue>
    </source>
</reference>
<keyword evidence="3" id="KW-0206">Cytoskeleton</keyword>
<name>A0ABQ9CWA0_9PASS</name>
<accession>A0ABQ9CWA0</accession>
<evidence type="ECO:0000256" key="1">
    <source>
        <dbReference type="ARBA" id="ARBA00004114"/>
    </source>
</evidence>
<comment type="subcellular location">
    <subcellularLocation>
        <location evidence="1">Cytoplasm</location>
        <location evidence="1">Cytoskeleton</location>
        <location evidence="1">Microtubule organizing center</location>
        <location evidence="1">Centrosome</location>
        <location evidence="1">Centriole</location>
    </subcellularLocation>
</comment>
<evidence type="ECO:0000256" key="5">
    <source>
        <dbReference type="SAM" id="Coils"/>
    </source>
</evidence>
<protein>
    <submittedName>
        <fullName evidence="6">Uncharacterized protein</fullName>
    </submittedName>
</protein>
<feature type="coiled-coil region" evidence="5">
    <location>
        <begin position="11"/>
        <end position="101"/>
    </location>
</feature>
<dbReference type="InterPro" id="IPR051877">
    <property type="entry name" value="Centriole_BasalBody_StrucProt"/>
</dbReference>
<proteinExistence type="inferred from homology"/>
<evidence type="ECO:0000256" key="3">
    <source>
        <dbReference type="ARBA" id="ARBA00023212"/>
    </source>
</evidence>
<sequence length="193" mass="22532">MISPETAFDEEAHLEQRIEEVETTIHNINSEWLEQMFKVALMKDTIDLLETEMKRLTRKVLDFETELSQQEADYVSLSLLNEKTEQNLSETQQSLVKKKHEMKLSQEEIMLLDEKNWISILPVSSSFEHKNGYPPKILRNVLERWSVCQENEMVRSTTLWNSLNEDGMGHFPEDVHLSSLIYTVLICSESQGD</sequence>
<evidence type="ECO:0000313" key="6">
    <source>
        <dbReference type="EMBL" id="KAJ7408843.1"/>
    </source>
</evidence>
<keyword evidence="2" id="KW-0963">Cytoplasm</keyword>
<dbReference type="PANTHER" id="PTHR20544">
    <property type="entry name" value="CENTROSOMAL PROTEIN CEP135"/>
    <property type="match status" value="1"/>
</dbReference>
<comment type="caution">
    <text evidence="6">The sequence shown here is derived from an EMBL/GenBank/DDBJ whole genome shotgun (WGS) entry which is preliminary data.</text>
</comment>
<dbReference type="EMBL" id="WHWB01034514">
    <property type="protein sequence ID" value="KAJ7408843.1"/>
    <property type="molecule type" value="Genomic_DNA"/>
</dbReference>
<evidence type="ECO:0000256" key="4">
    <source>
        <dbReference type="ARBA" id="ARBA00038123"/>
    </source>
</evidence>
<keyword evidence="7" id="KW-1185">Reference proteome</keyword>
<evidence type="ECO:0000256" key="2">
    <source>
        <dbReference type="ARBA" id="ARBA00022490"/>
    </source>
</evidence>
<gene>
    <name evidence="6" type="ORF">WISP_118203</name>
</gene>
<comment type="similarity">
    <text evidence="4">Belongs to the CEP135/TSGA10 family.</text>
</comment>